<keyword evidence="11" id="KW-1185">Reference proteome</keyword>
<feature type="region of interest" description="Disordered" evidence="8">
    <location>
        <begin position="665"/>
        <end position="685"/>
    </location>
</feature>
<dbReference type="InterPro" id="IPR014001">
    <property type="entry name" value="Helicase_ATP-bd"/>
</dbReference>
<dbReference type="PROSITE" id="PS51193">
    <property type="entry name" value="HELICASE_ATP_BIND_2"/>
    <property type="match status" value="1"/>
</dbReference>
<comment type="catalytic activity">
    <reaction evidence="7">
        <text>ATP + H2O = ADP + phosphate + H(+)</text>
        <dbReference type="Rhea" id="RHEA:13065"/>
        <dbReference type="ChEBI" id="CHEBI:15377"/>
        <dbReference type="ChEBI" id="CHEBI:15378"/>
        <dbReference type="ChEBI" id="CHEBI:30616"/>
        <dbReference type="ChEBI" id="CHEBI:43474"/>
        <dbReference type="ChEBI" id="CHEBI:456216"/>
        <dbReference type="EC" id="5.6.2.3"/>
    </reaction>
</comment>
<evidence type="ECO:0000313" key="11">
    <source>
        <dbReference type="Proteomes" id="UP001500622"/>
    </source>
</evidence>
<dbReference type="SMART" id="SM00491">
    <property type="entry name" value="HELICc2"/>
    <property type="match status" value="1"/>
</dbReference>
<evidence type="ECO:0000256" key="7">
    <source>
        <dbReference type="ARBA" id="ARBA00048954"/>
    </source>
</evidence>
<sequence length="685" mass="71366">MSSSEDEDLLGDAVEAVGGSPREGQQRMARAVGEALDGGKHLLVQAGTGTGKSLAYLVPVLADAAKSGRRAVVSTATLALQRQVLTHDAPLVAEAVRARTGTRPDVALLKGWNNYLCKHKVAGGYPAEEEPGLFEVSAATGTDVGSGDPAAGGQRGSLGEQVTRLREWAGETDTGDRDDLVPGVSERAWRQVSVTKLECLGGRCPMLDECFPEAARRSAHEADVVVTNHAMLGIAASGSPNVLPEHEVLVVDEAHELAERVTAQATGELSAGVVERTTRLARSHLSGADPAALETLGAAASSLRGRLEVVPDGRLPDGLPADVRDAVVLLESGTRNALSAMKPQPGSGGEEAGAVATARSAVLALHEVAERLLGDSVAQRRDVLWCERPRGGIEQARLRIAPLDIAGPVATQLLAGRAAVLTSATLSLGGTFEPMARSLGLTLDDDGGWEGLDVGSPFDYPRQGILYIARHLPPPGRDGPSEAALSELVELVRAAGGATLGLFSSRRAAEIASERLRDELDTPVLCQGDDQLPSLVRSFAGDQATSLMGTLSLWQGVDVPGPTCRLVVIDRIPFPRPDDPVRSARSEVVNAAGGNGFMSVAATHAALLLAQGSGRLVRGTEDRGVVAVLDPRLATARYGTFLTRSMPPLWRTHDGEVTRSALRRLAAGAGSPSTAEPSPAGVVRA</sequence>
<evidence type="ECO:0000256" key="5">
    <source>
        <dbReference type="ARBA" id="ARBA00038058"/>
    </source>
</evidence>
<dbReference type="EC" id="5.6.2.3" evidence="6"/>
<evidence type="ECO:0000256" key="4">
    <source>
        <dbReference type="ARBA" id="ARBA00022840"/>
    </source>
</evidence>
<feature type="region of interest" description="Disordered" evidence="8">
    <location>
        <begin position="139"/>
        <end position="160"/>
    </location>
</feature>
<dbReference type="PANTHER" id="PTHR11472:SF34">
    <property type="entry name" value="REGULATOR OF TELOMERE ELONGATION HELICASE 1"/>
    <property type="match status" value="1"/>
</dbReference>
<keyword evidence="4" id="KW-0067">ATP-binding</keyword>
<dbReference type="InterPro" id="IPR045028">
    <property type="entry name" value="DinG/Rad3-like"/>
</dbReference>
<comment type="similarity">
    <text evidence="5">Belongs to the helicase family. DinG subfamily.</text>
</comment>
<keyword evidence="3" id="KW-0378">Hydrolase</keyword>
<dbReference type="RefSeq" id="WP_345216080.1">
    <property type="nucleotide sequence ID" value="NZ_BAABGN010000008.1"/>
</dbReference>
<dbReference type="InterPro" id="IPR027417">
    <property type="entry name" value="P-loop_NTPase"/>
</dbReference>
<evidence type="ECO:0000256" key="6">
    <source>
        <dbReference type="ARBA" id="ARBA00044969"/>
    </source>
</evidence>
<evidence type="ECO:0000256" key="1">
    <source>
        <dbReference type="ARBA" id="ARBA00001966"/>
    </source>
</evidence>
<evidence type="ECO:0000256" key="8">
    <source>
        <dbReference type="SAM" id="MobiDB-lite"/>
    </source>
</evidence>
<organism evidence="10 11">
    <name type="scientific">Georgenia halophila</name>
    <dbReference type="NCBI Taxonomy" id="620889"/>
    <lineage>
        <taxon>Bacteria</taxon>
        <taxon>Bacillati</taxon>
        <taxon>Actinomycetota</taxon>
        <taxon>Actinomycetes</taxon>
        <taxon>Micrococcales</taxon>
        <taxon>Bogoriellaceae</taxon>
        <taxon>Georgenia</taxon>
    </lineage>
</organism>
<proteinExistence type="inferred from homology"/>
<dbReference type="Pfam" id="PF13307">
    <property type="entry name" value="Helicase_C_2"/>
    <property type="match status" value="1"/>
</dbReference>
<dbReference type="SUPFAM" id="SSF52540">
    <property type="entry name" value="P-loop containing nucleoside triphosphate hydrolases"/>
    <property type="match status" value="1"/>
</dbReference>
<dbReference type="SMART" id="SM00487">
    <property type="entry name" value="DEXDc"/>
    <property type="match status" value="1"/>
</dbReference>
<dbReference type="InterPro" id="IPR006555">
    <property type="entry name" value="ATP-dep_Helicase_C"/>
</dbReference>
<evidence type="ECO:0000259" key="9">
    <source>
        <dbReference type="PROSITE" id="PS51193"/>
    </source>
</evidence>
<dbReference type="Pfam" id="PF00270">
    <property type="entry name" value="DEAD"/>
    <property type="match status" value="1"/>
</dbReference>
<gene>
    <name evidence="10" type="ORF">GCM10023169_19670</name>
</gene>
<feature type="domain" description="Helicase ATP-binding" evidence="9">
    <location>
        <begin position="11"/>
        <end position="317"/>
    </location>
</feature>
<evidence type="ECO:0000256" key="2">
    <source>
        <dbReference type="ARBA" id="ARBA00022741"/>
    </source>
</evidence>
<keyword evidence="10" id="KW-0347">Helicase</keyword>
<evidence type="ECO:0000256" key="3">
    <source>
        <dbReference type="ARBA" id="ARBA00022801"/>
    </source>
</evidence>
<dbReference type="InterPro" id="IPR011545">
    <property type="entry name" value="DEAD/DEAH_box_helicase_dom"/>
</dbReference>
<dbReference type="Gene3D" id="3.40.50.300">
    <property type="entry name" value="P-loop containing nucleotide triphosphate hydrolases"/>
    <property type="match status" value="2"/>
</dbReference>
<name>A0ABP8L8F5_9MICO</name>
<protein>
    <recommendedName>
        <fullName evidence="6">DNA 5'-3' helicase</fullName>
        <ecNumber evidence="6">5.6.2.3</ecNumber>
    </recommendedName>
</protein>
<reference evidence="11" key="1">
    <citation type="journal article" date="2019" name="Int. J. Syst. Evol. Microbiol.">
        <title>The Global Catalogue of Microorganisms (GCM) 10K type strain sequencing project: providing services to taxonomists for standard genome sequencing and annotation.</title>
        <authorList>
            <consortium name="The Broad Institute Genomics Platform"/>
            <consortium name="The Broad Institute Genome Sequencing Center for Infectious Disease"/>
            <person name="Wu L."/>
            <person name="Ma J."/>
        </authorList>
    </citation>
    <scope>NUCLEOTIDE SEQUENCE [LARGE SCALE GENOMIC DNA]</scope>
    <source>
        <strain evidence="11">JCM 17810</strain>
    </source>
</reference>
<keyword evidence="2" id="KW-0547">Nucleotide-binding</keyword>
<comment type="cofactor">
    <cofactor evidence="1">
        <name>[4Fe-4S] cluster</name>
        <dbReference type="ChEBI" id="CHEBI:49883"/>
    </cofactor>
</comment>
<dbReference type="EMBL" id="BAABGN010000008">
    <property type="protein sequence ID" value="GAA4423694.1"/>
    <property type="molecule type" value="Genomic_DNA"/>
</dbReference>
<comment type="caution">
    <text evidence="10">The sequence shown here is derived from an EMBL/GenBank/DDBJ whole genome shotgun (WGS) entry which is preliminary data.</text>
</comment>
<dbReference type="GO" id="GO:0004386">
    <property type="term" value="F:helicase activity"/>
    <property type="evidence" value="ECO:0007669"/>
    <property type="project" value="UniProtKB-KW"/>
</dbReference>
<accession>A0ABP8L8F5</accession>
<dbReference type="InterPro" id="IPR014013">
    <property type="entry name" value="Helic_SF1/SF2_ATP-bd_DinG/Rad3"/>
</dbReference>
<dbReference type="Proteomes" id="UP001500622">
    <property type="component" value="Unassembled WGS sequence"/>
</dbReference>
<dbReference type="PANTHER" id="PTHR11472">
    <property type="entry name" value="DNA REPAIR DEAD HELICASE RAD3/XP-D SUBFAMILY MEMBER"/>
    <property type="match status" value="1"/>
</dbReference>
<evidence type="ECO:0000313" key="10">
    <source>
        <dbReference type="EMBL" id="GAA4423694.1"/>
    </source>
</evidence>